<keyword evidence="6" id="KW-1185">Reference proteome</keyword>
<dbReference type="GO" id="GO:0005730">
    <property type="term" value="C:nucleolus"/>
    <property type="evidence" value="ECO:0007669"/>
    <property type="project" value="TreeGrafter"/>
</dbReference>
<dbReference type="GO" id="GO:0006281">
    <property type="term" value="P:DNA repair"/>
    <property type="evidence" value="ECO:0007669"/>
    <property type="project" value="InterPro"/>
</dbReference>
<dbReference type="FunFam" id="3.30.2170.10:FF:000005">
    <property type="entry name" value="Predicted protein"/>
    <property type="match status" value="1"/>
</dbReference>
<dbReference type="GeneID" id="120275677"/>
<dbReference type="Proteomes" id="UP001515500">
    <property type="component" value="Chromosome 14"/>
</dbReference>
<dbReference type="Pfam" id="PF04493">
    <property type="entry name" value="Endonuclease_5"/>
    <property type="match status" value="1"/>
</dbReference>
<keyword evidence="3" id="KW-0540">Nuclease</keyword>
<evidence type="ECO:0000256" key="5">
    <source>
        <dbReference type="ARBA" id="ARBA00022801"/>
    </source>
</evidence>
<keyword evidence="5" id="KW-0378">Hydrolase</keyword>
<name>A0AB40CI14_DIOCR</name>
<dbReference type="AlphaFoldDB" id="A0AB40CI14"/>
<dbReference type="PANTHER" id="PTHR28511:SF1">
    <property type="entry name" value="ENDONUCLEASE V"/>
    <property type="match status" value="1"/>
</dbReference>
<sequence>MMDHSMDQSEHTTENWINVQELLKQKLILEDCFTWTISSPDMSSVEISRQNNLKFIGGVDVSFLKEDPSMACAALVVVDAETLDVVHEVFDVVQLQIPYVPGFLAFREAPILQGLLDKMKQSAHPFYPQLLMVDGNGLLHPRGFGLACHVGVLVDLPVIGVGKNLHHVDGLTQSSVRKLFEAKENNDKDLICLVGKSGRVWGAAMCSTHGSTKPIYVSIGHRISLDSSIKIVKMCCKFRVPEPIRQADIRSRIFIQQFKGSSSMHK</sequence>
<evidence type="ECO:0000313" key="6">
    <source>
        <dbReference type="Proteomes" id="UP001515500"/>
    </source>
</evidence>
<comment type="subcellular location">
    <subcellularLocation>
        <location evidence="1">Cytoplasm</location>
    </subcellularLocation>
</comment>
<dbReference type="PANTHER" id="PTHR28511">
    <property type="entry name" value="ENDONUCLEASE V"/>
    <property type="match status" value="1"/>
</dbReference>
<dbReference type="InterPro" id="IPR007581">
    <property type="entry name" value="Endonuclease-V"/>
</dbReference>
<evidence type="ECO:0000313" key="7">
    <source>
        <dbReference type="RefSeq" id="XP_039138275.1"/>
    </source>
</evidence>
<evidence type="ECO:0000256" key="1">
    <source>
        <dbReference type="ARBA" id="ARBA00004496"/>
    </source>
</evidence>
<dbReference type="RefSeq" id="XP_039138275.1">
    <property type="nucleotide sequence ID" value="XM_039282341.1"/>
</dbReference>
<gene>
    <name evidence="7" type="primary">LOC120275677</name>
</gene>
<dbReference type="CDD" id="cd06559">
    <property type="entry name" value="Endonuclease_V"/>
    <property type="match status" value="1"/>
</dbReference>
<accession>A0AB40CI14</accession>
<organism evidence="6 7">
    <name type="scientific">Dioscorea cayennensis subsp. rotundata</name>
    <name type="common">White Guinea yam</name>
    <name type="synonym">Dioscorea rotundata</name>
    <dbReference type="NCBI Taxonomy" id="55577"/>
    <lineage>
        <taxon>Eukaryota</taxon>
        <taxon>Viridiplantae</taxon>
        <taxon>Streptophyta</taxon>
        <taxon>Embryophyta</taxon>
        <taxon>Tracheophyta</taxon>
        <taxon>Spermatophyta</taxon>
        <taxon>Magnoliopsida</taxon>
        <taxon>Liliopsida</taxon>
        <taxon>Dioscoreales</taxon>
        <taxon>Dioscoreaceae</taxon>
        <taxon>Dioscorea</taxon>
    </lineage>
</organism>
<proteinExistence type="inferred from homology"/>
<dbReference type="GO" id="GO:0016891">
    <property type="term" value="F:RNA endonuclease activity producing 5'-phosphomonoesters, hydrolytic mechanism"/>
    <property type="evidence" value="ECO:0007669"/>
    <property type="project" value="TreeGrafter"/>
</dbReference>
<evidence type="ECO:0000256" key="3">
    <source>
        <dbReference type="ARBA" id="ARBA00022722"/>
    </source>
</evidence>
<dbReference type="GO" id="GO:0003727">
    <property type="term" value="F:single-stranded RNA binding"/>
    <property type="evidence" value="ECO:0007669"/>
    <property type="project" value="TreeGrafter"/>
</dbReference>
<dbReference type="Gene3D" id="3.30.2170.10">
    <property type="entry name" value="archaeoglobus fulgidus dsm 4304 superfamily"/>
    <property type="match status" value="1"/>
</dbReference>
<dbReference type="HAMAP" id="MF_00801">
    <property type="entry name" value="Endonuclease_5"/>
    <property type="match status" value="1"/>
</dbReference>
<keyword evidence="4 7" id="KW-0255">Endonuclease</keyword>
<reference evidence="7" key="1">
    <citation type="submission" date="2025-08" db="UniProtKB">
        <authorList>
            <consortium name="RefSeq"/>
        </authorList>
    </citation>
    <scope>IDENTIFICATION</scope>
</reference>
<evidence type="ECO:0000256" key="2">
    <source>
        <dbReference type="ARBA" id="ARBA00022490"/>
    </source>
</evidence>
<evidence type="ECO:0000256" key="4">
    <source>
        <dbReference type="ARBA" id="ARBA00022759"/>
    </source>
</evidence>
<dbReference type="GO" id="GO:0005737">
    <property type="term" value="C:cytoplasm"/>
    <property type="evidence" value="ECO:0007669"/>
    <property type="project" value="UniProtKB-SubCell"/>
</dbReference>
<protein>
    <submittedName>
        <fullName evidence="7">Endonuclease V isoform X1</fullName>
    </submittedName>
</protein>
<keyword evidence="2" id="KW-0963">Cytoplasm</keyword>